<sequence length="98" mass="10565">MTPKLLSLFDDLDQTVVLVLGQWAGLFDANQVTDSGDLLLIMSLDLLRGAKDLAVESVLLAVFDLDNDGLLHLVRNHVASADLAGALFLVVHVCLTHD</sequence>
<dbReference type="BioCyc" id="CORYNE:G18NG-10079-MONOMER"/>
<dbReference type="KEGG" id="cgl:Cgl0518"/>
<evidence type="ECO:0000313" key="1">
    <source>
        <dbReference type="EMBL" id="BAB97910.1"/>
    </source>
</evidence>
<dbReference type="HOGENOM" id="CLU_2328966_0_0_11"/>
<evidence type="ECO:0000313" key="2">
    <source>
        <dbReference type="Proteomes" id="UP000000582"/>
    </source>
</evidence>
<name>Q8NSZ8_CORGL</name>
<reference evidence="2" key="1">
    <citation type="journal article" date="2003" name="Appl. Microbiol. Biotechnol.">
        <title>The Corynebacterium glutamicum genome: features and impacts on biotechnological processes.</title>
        <authorList>
            <person name="Ikeda M."/>
            <person name="Nakagawa S."/>
        </authorList>
    </citation>
    <scope>NUCLEOTIDE SEQUENCE [LARGE SCALE GENOMIC DNA]</scope>
    <source>
        <strain evidence="2">ATCC 13032 / DSM 20300 / BCRC 11384 / JCM 1318 / LMG 3730 / NCIMB 10025</strain>
    </source>
</reference>
<proteinExistence type="predicted"/>
<dbReference type="EMBL" id="BA000036">
    <property type="protein sequence ID" value="BAB97910.1"/>
    <property type="molecule type" value="Genomic_DNA"/>
</dbReference>
<organism evidence="1 2">
    <name type="scientific">Corynebacterium glutamicum (strain ATCC 13032 / DSM 20300 / JCM 1318 / BCRC 11384 / CCUG 27702 / LMG 3730 / NBRC 12168 / NCIMB 10025 / NRRL B-2784 / 534)</name>
    <dbReference type="NCBI Taxonomy" id="196627"/>
    <lineage>
        <taxon>Bacteria</taxon>
        <taxon>Bacillati</taxon>
        <taxon>Actinomycetota</taxon>
        <taxon>Actinomycetes</taxon>
        <taxon>Mycobacteriales</taxon>
        <taxon>Corynebacteriaceae</taxon>
        <taxon>Corynebacterium</taxon>
    </lineage>
</organism>
<protein>
    <submittedName>
        <fullName evidence="1">Uncharacterized protein</fullName>
    </submittedName>
</protein>
<accession>Q8NSZ8</accession>
<keyword evidence="2" id="KW-1185">Reference proteome</keyword>
<dbReference type="Proteomes" id="UP000000582">
    <property type="component" value="Chromosome"/>
</dbReference>
<gene>
    <name evidence="1" type="ordered locus">Cgl0518</name>
</gene>
<dbReference type="AlphaFoldDB" id="Q8NSZ8"/>